<feature type="compositionally biased region" description="Basic and acidic residues" evidence="1">
    <location>
        <begin position="162"/>
        <end position="185"/>
    </location>
</feature>
<dbReference type="EMBL" id="CP046620">
    <property type="protein sequence ID" value="QHQ36009.1"/>
    <property type="molecule type" value="Genomic_DNA"/>
</dbReference>
<feature type="transmembrane region" description="Helical" evidence="2">
    <location>
        <begin position="83"/>
        <end position="106"/>
    </location>
</feature>
<proteinExistence type="predicted"/>
<dbReference type="InterPro" id="IPR008523">
    <property type="entry name" value="DUF805"/>
</dbReference>
<dbReference type="GO" id="GO:0016020">
    <property type="term" value="C:membrane"/>
    <property type="evidence" value="ECO:0007669"/>
    <property type="project" value="InterPro"/>
</dbReference>
<keyword evidence="2" id="KW-1133">Transmembrane helix</keyword>
<feature type="transmembrane region" description="Helical" evidence="2">
    <location>
        <begin position="15"/>
        <end position="32"/>
    </location>
</feature>
<accession>A0A6P1T417</accession>
<dbReference type="KEGG" id="amaq:GO499_12915"/>
<dbReference type="Pfam" id="PF05656">
    <property type="entry name" value="DUF805"/>
    <property type="match status" value="1"/>
</dbReference>
<organism evidence="3 4">
    <name type="scientific">Algicella marina</name>
    <dbReference type="NCBI Taxonomy" id="2683284"/>
    <lineage>
        <taxon>Bacteria</taxon>
        <taxon>Pseudomonadati</taxon>
        <taxon>Pseudomonadota</taxon>
        <taxon>Alphaproteobacteria</taxon>
        <taxon>Rhodobacterales</taxon>
        <taxon>Paracoccaceae</taxon>
        <taxon>Algicella</taxon>
    </lineage>
</organism>
<protein>
    <submittedName>
        <fullName evidence="3">DUF805 domain-containing protein</fullName>
    </submittedName>
</protein>
<keyword evidence="4" id="KW-1185">Reference proteome</keyword>
<gene>
    <name evidence="3" type="ORF">GO499_12915</name>
</gene>
<keyword evidence="2" id="KW-0472">Membrane</keyword>
<dbReference type="AlphaFoldDB" id="A0A6P1T417"/>
<feature type="region of interest" description="Disordered" evidence="1">
    <location>
        <begin position="145"/>
        <end position="200"/>
    </location>
</feature>
<evidence type="ECO:0000313" key="3">
    <source>
        <dbReference type="EMBL" id="QHQ36009.1"/>
    </source>
</evidence>
<sequence length="215" mass="24286">MLDLLTFSGRLGRSGWFANLILIGVILWVYTFPRAEIVLARPGPLDLEDETTIQALLGVIVPLYILLSSAVRRLRDGGSPLPFLELIIGSLIPGIGQLWLAIRLFLWGSSREKRSEPAEAQREALQVWKKMRDEVASVATKPSKEEAYKARRSASQAKHVQRHEDINARAEARRQQINKGRKDTGSDPVTRLHSSGETVRRLGRRRTMRVRQIGF</sequence>
<keyword evidence="2" id="KW-0812">Transmembrane</keyword>
<evidence type="ECO:0000256" key="2">
    <source>
        <dbReference type="SAM" id="Phobius"/>
    </source>
</evidence>
<evidence type="ECO:0000313" key="4">
    <source>
        <dbReference type="Proteomes" id="UP000464495"/>
    </source>
</evidence>
<name>A0A6P1T417_9RHOB</name>
<dbReference type="Proteomes" id="UP000464495">
    <property type="component" value="Chromosome"/>
</dbReference>
<evidence type="ECO:0000256" key="1">
    <source>
        <dbReference type="SAM" id="MobiDB-lite"/>
    </source>
</evidence>
<feature type="transmembrane region" description="Helical" evidence="2">
    <location>
        <begin position="53"/>
        <end position="71"/>
    </location>
</feature>
<reference evidence="3 4" key="1">
    <citation type="submission" date="2019-12" db="EMBL/GenBank/DDBJ databases">
        <title>Complete genome sequence of Algicella marina strain 9Alg 56(T) isolated from the red alga Tichocarpus crinitus.</title>
        <authorList>
            <person name="Kim S.-G."/>
            <person name="Nedashkovskaya O.I."/>
        </authorList>
    </citation>
    <scope>NUCLEOTIDE SEQUENCE [LARGE SCALE GENOMIC DNA]</scope>
    <source>
        <strain evidence="3 4">9Alg 56</strain>
    </source>
</reference>
<dbReference type="RefSeq" id="WP_161862566.1">
    <property type="nucleotide sequence ID" value="NZ_CP046620.1"/>
</dbReference>